<evidence type="ECO:0000313" key="3">
    <source>
        <dbReference type="Proteomes" id="UP000485058"/>
    </source>
</evidence>
<feature type="non-terminal residue" evidence="2">
    <location>
        <position position="87"/>
    </location>
</feature>
<name>A0A699ZWU0_HAELA</name>
<feature type="region of interest" description="Disordered" evidence="1">
    <location>
        <begin position="1"/>
        <end position="63"/>
    </location>
</feature>
<sequence>MVGPSPSAAPASTLPVCPSSPPGGRGRITVEPPPATTATHRNSQLPNHHLPTSATQPRRLPCASQEAQLAIAQWKRAHSGDSGAGQA</sequence>
<dbReference type="AlphaFoldDB" id="A0A699ZWU0"/>
<feature type="non-terminal residue" evidence="2">
    <location>
        <position position="1"/>
    </location>
</feature>
<dbReference type="EMBL" id="BLLF01002202">
    <property type="protein sequence ID" value="GFH23144.1"/>
    <property type="molecule type" value="Genomic_DNA"/>
</dbReference>
<reference evidence="2 3" key="1">
    <citation type="submission" date="2020-02" db="EMBL/GenBank/DDBJ databases">
        <title>Draft genome sequence of Haematococcus lacustris strain NIES-144.</title>
        <authorList>
            <person name="Morimoto D."/>
            <person name="Nakagawa S."/>
            <person name="Yoshida T."/>
            <person name="Sawayama S."/>
        </authorList>
    </citation>
    <scope>NUCLEOTIDE SEQUENCE [LARGE SCALE GENOMIC DNA]</scope>
    <source>
        <strain evidence="2 3">NIES-144</strain>
    </source>
</reference>
<evidence type="ECO:0000256" key="1">
    <source>
        <dbReference type="SAM" id="MobiDB-lite"/>
    </source>
</evidence>
<proteinExistence type="predicted"/>
<evidence type="ECO:0000313" key="2">
    <source>
        <dbReference type="EMBL" id="GFH23144.1"/>
    </source>
</evidence>
<feature type="compositionally biased region" description="Polar residues" evidence="1">
    <location>
        <begin position="36"/>
        <end position="56"/>
    </location>
</feature>
<protein>
    <submittedName>
        <fullName evidence="2">Uncharacterized protein</fullName>
    </submittedName>
</protein>
<dbReference type="Proteomes" id="UP000485058">
    <property type="component" value="Unassembled WGS sequence"/>
</dbReference>
<keyword evidence="3" id="KW-1185">Reference proteome</keyword>
<organism evidence="2 3">
    <name type="scientific">Haematococcus lacustris</name>
    <name type="common">Green alga</name>
    <name type="synonym">Haematococcus pluvialis</name>
    <dbReference type="NCBI Taxonomy" id="44745"/>
    <lineage>
        <taxon>Eukaryota</taxon>
        <taxon>Viridiplantae</taxon>
        <taxon>Chlorophyta</taxon>
        <taxon>core chlorophytes</taxon>
        <taxon>Chlorophyceae</taxon>
        <taxon>CS clade</taxon>
        <taxon>Chlamydomonadales</taxon>
        <taxon>Haematococcaceae</taxon>
        <taxon>Haematococcus</taxon>
    </lineage>
</organism>
<feature type="compositionally biased region" description="Low complexity" evidence="1">
    <location>
        <begin position="1"/>
        <end position="12"/>
    </location>
</feature>
<comment type="caution">
    <text evidence="2">The sequence shown here is derived from an EMBL/GenBank/DDBJ whole genome shotgun (WGS) entry which is preliminary data.</text>
</comment>
<accession>A0A699ZWU0</accession>
<gene>
    <name evidence="2" type="ORF">HaLaN_20711</name>
</gene>